<dbReference type="GO" id="GO:0006635">
    <property type="term" value="P:fatty acid beta-oxidation"/>
    <property type="evidence" value="ECO:0007669"/>
    <property type="project" value="InterPro"/>
</dbReference>
<comment type="similarity">
    <text evidence="2 5">Belongs to the acyl-CoA dehydrogenase family.</text>
</comment>
<evidence type="ECO:0000256" key="2">
    <source>
        <dbReference type="ARBA" id="ARBA00009347"/>
    </source>
</evidence>
<accession>A0A376CUB7</accession>
<dbReference type="InterPro" id="IPR006089">
    <property type="entry name" value="Acyl-CoA_DH_CS"/>
</dbReference>
<name>A0A376CUB7_9CORY</name>
<dbReference type="SUPFAM" id="SSF56645">
    <property type="entry name" value="Acyl-CoA dehydrogenase NM domain-like"/>
    <property type="match status" value="1"/>
</dbReference>
<dbReference type="EMBL" id="UFXP01000001">
    <property type="protein sequence ID" value="STC75141.1"/>
    <property type="molecule type" value="Genomic_DNA"/>
</dbReference>
<feature type="domain" description="Acyl-CoA dehydrogenase/oxidase C-terminal" evidence="6">
    <location>
        <begin position="242"/>
        <end position="384"/>
    </location>
</feature>
<dbReference type="Pfam" id="PF00441">
    <property type="entry name" value="Acyl-CoA_dh_1"/>
    <property type="match status" value="1"/>
</dbReference>
<evidence type="ECO:0000256" key="3">
    <source>
        <dbReference type="ARBA" id="ARBA00022630"/>
    </source>
</evidence>
<comment type="cofactor">
    <cofactor evidence="1 5">
        <name>FAD</name>
        <dbReference type="ChEBI" id="CHEBI:57692"/>
    </cofactor>
</comment>
<evidence type="ECO:0000313" key="10">
    <source>
        <dbReference type="Proteomes" id="UP000254287"/>
    </source>
</evidence>
<dbReference type="Pfam" id="PF02770">
    <property type="entry name" value="Acyl-CoA_dh_M"/>
    <property type="match status" value="1"/>
</dbReference>
<dbReference type="Proteomes" id="UP000254287">
    <property type="component" value="Unassembled WGS sequence"/>
</dbReference>
<evidence type="ECO:0000259" key="8">
    <source>
        <dbReference type="Pfam" id="PF02771"/>
    </source>
</evidence>
<evidence type="ECO:0000313" key="9">
    <source>
        <dbReference type="EMBL" id="STC75141.1"/>
    </source>
</evidence>
<protein>
    <submittedName>
        <fullName evidence="9">Acyl-CoA dehydrogenase</fullName>
        <ecNumber evidence="9">1.3.8.1</ecNumber>
    </submittedName>
</protein>
<gene>
    <name evidence="9" type="ORF">NCTC10289_00592</name>
</gene>
<dbReference type="GO" id="GO:0050660">
    <property type="term" value="F:flavin adenine dinucleotide binding"/>
    <property type="evidence" value="ECO:0007669"/>
    <property type="project" value="InterPro"/>
</dbReference>
<reference evidence="9 10" key="1">
    <citation type="submission" date="2018-06" db="EMBL/GenBank/DDBJ databases">
        <authorList>
            <consortium name="Pathogen Informatics"/>
            <person name="Doyle S."/>
        </authorList>
    </citation>
    <scope>NUCLEOTIDE SEQUENCE [LARGE SCALE GENOMIC DNA]</scope>
    <source>
        <strain evidence="9 10">NCTC10289</strain>
    </source>
</reference>
<evidence type="ECO:0000259" key="7">
    <source>
        <dbReference type="Pfam" id="PF02770"/>
    </source>
</evidence>
<feature type="domain" description="Acyl-CoA dehydrogenase/oxidase N-terminal" evidence="8">
    <location>
        <begin position="34"/>
        <end position="128"/>
    </location>
</feature>
<dbReference type="RefSeq" id="WP_115021274.1">
    <property type="nucleotide sequence ID" value="NZ_CP069533.1"/>
</dbReference>
<dbReference type="InterPro" id="IPR045008">
    <property type="entry name" value="ACX4-like"/>
</dbReference>
<dbReference type="AlphaFoldDB" id="A0A376CUB7"/>
<dbReference type="PANTHER" id="PTHR43188">
    <property type="entry name" value="ACYL-COENZYME A OXIDASE"/>
    <property type="match status" value="1"/>
</dbReference>
<dbReference type="InterPro" id="IPR009100">
    <property type="entry name" value="AcylCoA_DH/oxidase_NM_dom_sf"/>
</dbReference>
<dbReference type="SUPFAM" id="SSF47203">
    <property type="entry name" value="Acyl-CoA dehydrogenase C-terminal domain-like"/>
    <property type="match status" value="1"/>
</dbReference>
<feature type="domain" description="Acyl-CoA oxidase/dehydrogenase middle" evidence="7">
    <location>
        <begin position="134"/>
        <end position="225"/>
    </location>
</feature>
<dbReference type="InterPro" id="IPR013786">
    <property type="entry name" value="AcylCoA_DH/ox_N"/>
</dbReference>
<organism evidence="9 10">
    <name type="scientific">Corynebacterium minutissimum</name>
    <dbReference type="NCBI Taxonomy" id="38301"/>
    <lineage>
        <taxon>Bacteria</taxon>
        <taxon>Bacillati</taxon>
        <taxon>Actinomycetota</taxon>
        <taxon>Actinomycetes</taxon>
        <taxon>Mycobacteriales</taxon>
        <taxon>Corynebacteriaceae</taxon>
        <taxon>Corynebacterium</taxon>
    </lineage>
</organism>
<dbReference type="PANTHER" id="PTHR43188:SF1">
    <property type="entry name" value="ACYL-COA DEHYDROGENASE"/>
    <property type="match status" value="1"/>
</dbReference>
<dbReference type="Gene3D" id="1.20.140.10">
    <property type="entry name" value="Butyryl-CoA Dehydrogenase, subunit A, domain 3"/>
    <property type="match status" value="1"/>
</dbReference>
<dbReference type="GO" id="GO:0016937">
    <property type="term" value="F:short-chain fatty acyl-CoA dehydrogenase activity"/>
    <property type="evidence" value="ECO:0007669"/>
    <property type="project" value="UniProtKB-EC"/>
</dbReference>
<sequence length="391" mass="42193">MSHNLFERTTDFLGVFDDLSSADAAGWNRAAQFREYSDPVINKHWQASEYPLDLVARLGSLDVMTDGLAVEGHEQMSTLGAGLALMEITRADASMGTVIAVQAGLAMRSIAMLGSEEQKASYLPQMANCSLLGAFGLTEPAHGSDSIALETTAVREGDEWVLNGEKKWIGNGASGGITIIYARMEDGNVGGFIVPQDSAGYSATVIEGKLSLRAIHQAHISLTDCRIPAANQLPGCRSFKDVSRVLTSTRIGVSWMALGSAVACYEIARSYVLERVQFGRELAKAQIIQQRLANMVLDLSQMMLTCREVSQREEAGTLAPEQASAAKLHNTRAARRIAADARDMLGGVGILLENDIARHFADIEAMHTYEGTDTVQSLIMGKKITGFSAYK</sequence>
<dbReference type="EC" id="1.3.8.1" evidence="9"/>
<evidence type="ECO:0000259" key="6">
    <source>
        <dbReference type="Pfam" id="PF00441"/>
    </source>
</evidence>
<dbReference type="InterPro" id="IPR036250">
    <property type="entry name" value="AcylCo_DH-like_C"/>
</dbReference>
<dbReference type="Pfam" id="PF02771">
    <property type="entry name" value="Acyl-CoA_dh_N"/>
    <property type="match status" value="1"/>
</dbReference>
<dbReference type="InterPro" id="IPR009075">
    <property type="entry name" value="AcylCo_DH/oxidase_C"/>
</dbReference>
<dbReference type="Gene3D" id="2.40.110.10">
    <property type="entry name" value="Butyryl-CoA Dehydrogenase, subunit A, domain 2"/>
    <property type="match status" value="1"/>
</dbReference>
<evidence type="ECO:0000256" key="5">
    <source>
        <dbReference type="RuleBase" id="RU362125"/>
    </source>
</evidence>
<evidence type="ECO:0000256" key="4">
    <source>
        <dbReference type="ARBA" id="ARBA00022827"/>
    </source>
</evidence>
<evidence type="ECO:0000256" key="1">
    <source>
        <dbReference type="ARBA" id="ARBA00001974"/>
    </source>
</evidence>
<dbReference type="PROSITE" id="PS00073">
    <property type="entry name" value="ACYL_COA_DH_2"/>
    <property type="match status" value="1"/>
</dbReference>
<keyword evidence="4 5" id="KW-0274">FAD</keyword>
<proteinExistence type="inferred from homology"/>
<keyword evidence="5 9" id="KW-0560">Oxidoreductase</keyword>
<keyword evidence="3 5" id="KW-0285">Flavoprotein</keyword>
<dbReference type="Gene3D" id="1.10.540.10">
    <property type="entry name" value="Acyl-CoA dehydrogenase/oxidase, N-terminal domain"/>
    <property type="match status" value="1"/>
</dbReference>
<dbReference type="InterPro" id="IPR046373">
    <property type="entry name" value="Acyl-CoA_Oxase/DH_mid-dom_sf"/>
</dbReference>
<dbReference type="InterPro" id="IPR006091">
    <property type="entry name" value="Acyl-CoA_Oxase/DH_mid-dom"/>
</dbReference>
<dbReference type="InterPro" id="IPR037069">
    <property type="entry name" value="AcylCoA_DH/ox_N_sf"/>
</dbReference>